<keyword evidence="3" id="KW-1185">Reference proteome</keyword>
<gene>
    <name evidence="2" type="ORF">LQE92_03335</name>
</gene>
<evidence type="ECO:0000313" key="2">
    <source>
        <dbReference type="EMBL" id="MCD2491657.1"/>
    </source>
</evidence>
<dbReference type="EMBL" id="JAJNOR010000001">
    <property type="protein sequence ID" value="MCD2491657.1"/>
    <property type="molecule type" value="Genomic_DNA"/>
</dbReference>
<protein>
    <submittedName>
        <fullName evidence="2">Uncharacterized protein</fullName>
    </submittedName>
</protein>
<sequence>MYRITMKFNKFKRRLLVFLSVVLTAFFLASCTGPGKAPNPEKAEEETVVYMGRGLPVSKLSDETLEWLERFNQMPEEAQLAIDYVPHDICSLINEGSESPEALETTDAP</sequence>
<feature type="signal peptide" evidence="1">
    <location>
        <begin position="1"/>
        <end position="29"/>
    </location>
</feature>
<dbReference type="Proteomes" id="UP001299265">
    <property type="component" value="Unassembled WGS sequence"/>
</dbReference>
<dbReference type="AlphaFoldDB" id="A0AAP2RGC7"/>
<dbReference type="RefSeq" id="WP_231061571.1">
    <property type="nucleotide sequence ID" value="NZ_JAJNOR010000001.1"/>
</dbReference>
<accession>A0AAP2RGC7</accession>
<comment type="caution">
    <text evidence="2">The sequence shown here is derived from an EMBL/GenBank/DDBJ whole genome shotgun (WGS) entry which is preliminary data.</text>
</comment>
<feature type="chain" id="PRO_5043019847" evidence="1">
    <location>
        <begin position="30"/>
        <end position="109"/>
    </location>
</feature>
<reference evidence="2 3" key="1">
    <citation type="submission" date="2021-11" db="EMBL/GenBank/DDBJ databases">
        <title>Lacrimispora sp. nov. NSJ-141 isolated from human feces.</title>
        <authorList>
            <person name="Abdugheni R."/>
        </authorList>
    </citation>
    <scope>NUCLEOTIDE SEQUENCE [LARGE SCALE GENOMIC DNA]</scope>
    <source>
        <strain evidence="2 3">NSJ-141</strain>
    </source>
</reference>
<evidence type="ECO:0000256" key="1">
    <source>
        <dbReference type="SAM" id="SignalP"/>
    </source>
</evidence>
<proteinExistence type="predicted"/>
<keyword evidence="1" id="KW-0732">Signal</keyword>
<evidence type="ECO:0000313" key="3">
    <source>
        <dbReference type="Proteomes" id="UP001299265"/>
    </source>
</evidence>
<organism evidence="2 3">
    <name type="scientific">Lientehia hominis</name>
    <dbReference type="NCBI Taxonomy" id="2897778"/>
    <lineage>
        <taxon>Bacteria</taxon>
        <taxon>Bacillati</taxon>
        <taxon>Bacillota</taxon>
        <taxon>Clostridia</taxon>
        <taxon>Lachnospirales</taxon>
        <taxon>Lachnospiraceae</taxon>
        <taxon>Lientehia</taxon>
    </lineage>
</organism>
<name>A0AAP2RGC7_9FIRM</name>
<dbReference type="PROSITE" id="PS51257">
    <property type="entry name" value="PROKAR_LIPOPROTEIN"/>
    <property type="match status" value="1"/>
</dbReference>